<dbReference type="Pfam" id="PF23302">
    <property type="entry name" value="HTH_DNAJC9"/>
    <property type="match status" value="1"/>
</dbReference>
<dbReference type="CDD" id="cd06257">
    <property type="entry name" value="DnaJ"/>
    <property type="match status" value="1"/>
</dbReference>
<accession>W6MQE1</accession>
<dbReference type="GO" id="GO:0031072">
    <property type="term" value="F:heat shock protein binding"/>
    <property type="evidence" value="ECO:0007669"/>
    <property type="project" value="TreeGrafter"/>
</dbReference>
<dbReference type="Gene3D" id="1.10.287.110">
    <property type="entry name" value="DnaJ domain"/>
    <property type="match status" value="1"/>
</dbReference>
<organism evidence="3 4">
    <name type="scientific">Kuraishia capsulata CBS 1993</name>
    <dbReference type="NCBI Taxonomy" id="1382522"/>
    <lineage>
        <taxon>Eukaryota</taxon>
        <taxon>Fungi</taxon>
        <taxon>Dikarya</taxon>
        <taxon>Ascomycota</taxon>
        <taxon>Saccharomycotina</taxon>
        <taxon>Pichiomycetes</taxon>
        <taxon>Pichiales</taxon>
        <taxon>Pichiaceae</taxon>
        <taxon>Kuraishia</taxon>
    </lineage>
</organism>
<name>W6MQE1_9ASCO</name>
<keyword evidence="1" id="KW-0175">Coiled coil</keyword>
<evidence type="ECO:0000259" key="2">
    <source>
        <dbReference type="PROSITE" id="PS50076"/>
    </source>
</evidence>
<evidence type="ECO:0000313" key="3">
    <source>
        <dbReference type="EMBL" id="CDK28518.1"/>
    </source>
</evidence>
<dbReference type="AlphaFoldDB" id="W6MQE1"/>
<dbReference type="OrthoDB" id="110024at2759"/>
<feature type="coiled-coil region" evidence="1">
    <location>
        <begin position="181"/>
        <end position="215"/>
    </location>
</feature>
<dbReference type="Pfam" id="PF00226">
    <property type="entry name" value="DnaJ"/>
    <property type="match status" value="1"/>
</dbReference>
<keyword evidence="4" id="KW-1185">Reference proteome</keyword>
<dbReference type="InterPro" id="IPR036869">
    <property type="entry name" value="J_dom_sf"/>
</dbReference>
<evidence type="ECO:0000256" key="1">
    <source>
        <dbReference type="SAM" id="Coils"/>
    </source>
</evidence>
<dbReference type="GeneID" id="34521896"/>
<proteinExistence type="predicted"/>
<dbReference type="HOGENOM" id="CLU_055868_0_2_1"/>
<dbReference type="GO" id="GO:0005737">
    <property type="term" value="C:cytoplasm"/>
    <property type="evidence" value="ECO:0007669"/>
    <property type="project" value="TreeGrafter"/>
</dbReference>
<dbReference type="SMART" id="SM00271">
    <property type="entry name" value="DnaJ"/>
    <property type="match status" value="1"/>
</dbReference>
<dbReference type="PANTHER" id="PTHR44144">
    <property type="entry name" value="DNAJ HOMOLOG SUBFAMILY C MEMBER 9"/>
    <property type="match status" value="1"/>
</dbReference>
<protein>
    <recommendedName>
        <fullName evidence="2">J domain-containing protein</fullName>
    </recommendedName>
</protein>
<sequence length="257" mass="29842">MAVPFPDLDPYEVLAVAKEDPPATIKKAYYKKCLKHHPDKIAEATESDKTAFERVQFAYLVLSDASRRQQYDRTGSLEQHDIESDINWKDLFDSLRQDVEITEQLIEQDKKAYRDGDEEIEDILQAMEYYNGDFPKLFEAIPHLEFSEKEEKRVFAIVTDLVANGDLESNSKWKNYQKSRKQQIRKLLKATDKEAAEAEEMLKEIKAKRKIADGEDSLKAMIQSKNRGASGFEAQIDRLVSKYENEAKQKKKRKVKK</sequence>
<dbReference type="InterPro" id="IPR052594">
    <property type="entry name" value="J_domain-containing_protein"/>
</dbReference>
<dbReference type="InterPro" id="IPR056453">
    <property type="entry name" value="HTH_DNAJC9"/>
</dbReference>
<reference evidence="3" key="2">
    <citation type="submission" date="2014-02" db="EMBL/GenBank/DDBJ databases">
        <title>Complete DNA sequence of /Kuraishia capsulata/ illustrates novel genomic features among budding yeasts (/Saccharomycotina/).</title>
        <authorList>
            <person name="Morales L."/>
            <person name="Noel B."/>
            <person name="Porcel B."/>
            <person name="Marcet-Houben M."/>
            <person name="Hullo M-F."/>
            <person name="Sacerdot C."/>
            <person name="Tekaia F."/>
            <person name="Leh-Louis V."/>
            <person name="Despons L."/>
            <person name="Khanna V."/>
            <person name="Aury J-M."/>
            <person name="Barbe V."/>
            <person name="Couloux A."/>
            <person name="Labadie K."/>
            <person name="Pelletier E."/>
            <person name="Souciet J-L."/>
            <person name="Boekhout T."/>
            <person name="Gabaldon T."/>
            <person name="Wincker P."/>
            <person name="Dujon B."/>
        </authorList>
    </citation>
    <scope>NUCLEOTIDE SEQUENCE</scope>
    <source>
        <strain evidence="3">CBS 1993</strain>
    </source>
</reference>
<evidence type="ECO:0000313" key="4">
    <source>
        <dbReference type="Proteomes" id="UP000019384"/>
    </source>
</evidence>
<gene>
    <name evidence="3" type="ORF">KUCA_T00004501001</name>
</gene>
<dbReference type="SUPFAM" id="SSF46565">
    <property type="entry name" value="Chaperone J-domain"/>
    <property type="match status" value="1"/>
</dbReference>
<dbReference type="EMBL" id="HG793129">
    <property type="protein sequence ID" value="CDK28518.1"/>
    <property type="molecule type" value="Genomic_DNA"/>
</dbReference>
<feature type="domain" description="J" evidence="2">
    <location>
        <begin position="9"/>
        <end position="75"/>
    </location>
</feature>
<dbReference type="RefSeq" id="XP_022460508.1">
    <property type="nucleotide sequence ID" value="XM_022601243.1"/>
</dbReference>
<dbReference type="PROSITE" id="PS50076">
    <property type="entry name" value="DNAJ_2"/>
    <property type="match status" value="1"/>
</dbReference>
<dbReference type="GO" id="GO:0005634">
    <property type="term" value="C:nucleus"/>
    <property type="evidence" value="ECO:0007669"/>
    <property type="project" value="TreeGrafter"/>
</dbReference>
<dbReference type="Proteomes" id="UP000019384">
    <property type="component" value="Unassembled WGS sequence"/>
</dbReference>
<reference evidence="3" key="1">
    <citation type="submission" date="2013-12" db="EMBL/GenBank/DDBJ databases">
        <authorList>
            <person name="Genoscope - CEA"/>
        </authorList>
    </citation>
    <scope>NUCLEOTIDE SEQUENCE</scope>
    <source>
        <strain evidence="3">CBS 1993</strain>
    </source>
</reference>
<dbReference type="PANTHER" id="PTHR44144:SF1">
    <property type="entry name" value="DNAJ HOMOLOG SUBFAMILY C MEMBER 9"/>
    <property type="match status" value="1"/>
</dbReference>
<dbReference type="PRINTS" id="PR00625">
    <property type="entry name" value="JDOMAIN"/>
</dbReference>
<dbReference type="InterPro" id="IPR001623">
    <property type="entry name" value="DnaJ_domain"/>
</dbReference>